<evidence type="ECO:0000256" key="1">
    <source>
        <dbReference type="ARBA" id="ARBA00002121"/>
    </source>
</evidence>
<dbReference type="EMBL" id="CP041637">
    <property type="protein sequence ID" value="QDO93342.1"/>
    <property type="molecule type" value="Genomic_DNA"/>
</dbReference>
<keyword evidence="6 15" id="KW-0808">Transferase</keyword>
<dbReference type="InterPro" id="IPR015864">
    <property type="entry name" value="FAD_synthase"/>
</dbReference>
<dbReference type="KEGG" id="fop:FNB79_04920"/>
<evidence type="ECO:0000256" key="5">
    <source>
        <dbReference type="ARBA" id="ARBA00022643"/>
    </source>
</evidence>
<keyword evidence="7 15" id="KW-0548">Nucleotidyltransferase</keyword>
<dbReference type="OrthoDB" id="9803667at2"/>
<keyword evidence="9 15" id="KW-0418">Kinase</keyword>
<feature type="domain" description="Riboflavin kinase" evidence="16">
    <location>
        <begin position="182"/>
        <end position="308"/>
    </location>
</feature>
<dbReference type="GO" id="GO:0009398">
    <property type="term" value="P:FMN biosynthetic process"/>
    <property type="evidence" value="ECO:0007669"/>
    <property type="project" value="UniProtKB-UniRule"/>
</dbReference>
<name>A0A516GP87_9FLAO</name>
<dbReference type="InterPro" id="IPR023465">
    <property type="entry name" value="Riboflavin_kinase_dom_sf"/>
</dbReference>
<evidence type="ECO:0000256" key="9">
    <source>
        <dbReference type="ARBA" id="ARBA00022777"/>
    </source>
</evidence>
<dbReference type="RefSeq" id="WP_143380246.1">
    <property type="nucleotide sequence ID" value="NZ_CP041637.1"/>
</dbReference>
<dbReference type="Pfam" id="PF01687">
    <property type="entry name" value="Flavokinase"/>
    <property type="match status" value="1"/>
</dbReference>
<gene>
    <name evidence="17" type="ORF">FNB79_04920</name>
</gene>
<dbReference type="NCBIfam" id="TIGR00083">
    <property type="entry name" value="ribF"/>
    <property type="match status" value="1"/>
</dbReference>
<dbReference type="FunFam" id="3.40.50.620:FF:000021">
    <property type="entry name" value="Riboflavin biosynthesis protein"/>
    <property type="match status" value="1"/>
</dbReference>
<reference evidence="17 18" key="1">
    <citation type="submission" date="2019-07" db="EMBL/GenBank/DDBJ databases">
        <title>Genome sequencing for Formosa sp. PS13.</title>
        <authorList>
            <person name="Park S.-J."/>
        </authorList>
    </citation>
    <scope>NUCLEOTIDE SEQUENCE [LARGE SCALE GENOMIC DNA]</scope>
    <source>
        <strain evidence="17 18">PS13</strain>
    </source>
</reference>
<dbReference type="SUPFAM" id="SSF52374">
    <property type="entry name" value="Nucleotidylyl transferase"/>
    <property type="match status" value="1"/>
</dbReference>
<accession>A0A516GP87</accession>
<protein>
    <recommendedName>
        <fullName evidence="15">Riboflavin biosynthesis protein</fullName>
    </recommendedName>
    <domain>
        <recommendedName>
            <fullName evidence="15">Riboflavin kinase</fullName>
            <ecNumber evidence="15">2.7.1.26</ecNumber>
        </recommendedName>
        <alternativeName>
            <fullName evidence="15">Flavokinase</fullName>
        </alternativeName>
    </domain>
    <domain>
        <recommendedName>
            <fullName evidence="15">FMN adenylyltransferase</fullName>
            <ecNumber evidence="15">2.7.7.2</ecNumber>
        </recommendedName>
        <alternativeName>
            <fullName evidence="15">FAD pyrophosphorylase</fullName>
        </alternativeName>
        <alternativeName>
            <fullName evidence="15">FAD synthase</fullName>
        </alternativeName>
    </domain>
</protein>
<evidence type="ECO:0000256" key="11">
    <source>
        <dbReference type="ARBA" id="ARBA00022840"/>
    </source>
</evidence>
<dbReference type="SUPFAM" id="SSF82114">
    <property type="entry name" value="Riboflavin kinase-like"/>
    <property type="match status" value="1"/>
</dbReference>
<comment type="pathway">
    <text evidence="3 15">Cofactor biosynthesis; FMN biosynthesis; FMN from riboflavin (ATP route): step 1/1.</text>
</comment>
<dbReference type="PANTHER" id="PTHR22749:SF6">
    <property type="entry name" value="RIBOFLAVIN KINASE"/>
    <property type="match status" value="1"/>
</dbReference>
<dbReference type="CDD" id="cd02064">
    <property type="entry name" value="FAD_synthetase_N"/>
    <property type="match status" value="1"/>
</dbReference>
<keyword evidence="18" id="KW-1185">Reference proteome</keyword>
<dbReference type="SMART" id="SM00904">
    <property type="entry name" value="Flavokinase"/>
    <property type="match status" value="1"/>
</dbReference>
<dbReference type="EC" id="2.7.7.2" evidence="15"/>
<dbReference type="GO" id="GO:0003919">
    <property type="term" value="F:FMN adenylyltransferase activity"/>
    <property type="evidence" value="ECO:0007669"/>
    <property type="project" value="UniProtKB-UniRule"/>
</dbReference>
<comment type="similarity">
    <text evidence="15">Belongs to the ribF family.</text>
</comment>
<evidence type="ECO:0000256" key="2">
    <source>
        <dbReference type="ARBA" id="ARBA00004726"/>
    </source>
</evidence>
<keyword evidence="8 15" id="KW-0547">Nucleotide-binding</keyword>
<dbReference type="InterPro" id="IPR023468">
    <property type="entry name" value="Riboflavin_kinase"/>
</dbReference>
<dbReference type="GO" id="GO:0008531">
    <property type="term" value="F:riboflavin kinase activity"/>
    <property type="evidence" value="ECO:0007669"/>
    <property type="project" value="UniProtKB-UniRule"/>
</dbReference>
<dbReference type="PIRSF" id="PIRSF004491">
    <property type="entry name" value="FAD_Synth"/>
    <property type="match status" value="1"/>
</dbReference>
<organism evidence="17 18">
    <name type="scientific">Formosa sediminum</name>
    <dbReference type="NCBI Taxonomy" id="2594004"/>
    <lineage>
        <taxon>Bacteria</taxon>
        <taxon>Pseudomonadati</taxon>
        <taxon>Bacteroidota</taxon>
        <taxon>Flavobacteriia</taxon>
        <taxon>Flavobacteriales</taxon>
        <taxon>Flavobacteriaceae</taxon>
        <taxon>Formosa</taxon>
    </lineage>
</organism>
<dbReference type="InterPro" id="IPR002606">
    <property type="entry name" value="Riboflavin_kinase_bac"/>
</dbReference>
<dbReference type="UniPathway" id="UPA00277">
    <property type="reaction ID" value="UER00407"/>
</dbReference>
<dbReference type="GO" id="GO:0005524">
    <property type="term" value="F:ATP binding"/>
    <property type="evidence" value="ECO:0007669"/>
    <property type="project" value="UniProtKB-UniRule"/>
</dbReference>
<evidence type="ECO:0000256" key="13">
    <source>
        <dbReference type="ARBA" id="ARBA00047880"/>
    </source>
</evidence>
<dbReference type="InterPro" id="IPR014729">
    <property type="entry name" value="Rossmann-like_a/b/a_fold"/>
</dbReference>
<dbReference type="AlphaFoldDB" id="A0A516GP87"/>
<sequence>MEKVRNFNNLDSKISTVVTIGTFDGVHLGHQKILKRLVNTAQDTQLKSVVLTFFPHPRMVLQNDANIKLINTIEERSNILEKTGLDYLCIQKFTKEFSRLPAEDFVKKILLEQLQAKRVIIGYDHHFGRNRSANIDDLRRFGELYDFEVEEISAEDVNEVAVSSTKIRKALKDGDIEKANRYLGYPFCLNGTIISGKQIGKQLEYPTANLKIEEAYKLIPKHGVYVVKATINTQTVYGMMNIGTNPTITDSTKQHIEIHFFNFNANLYNQSLEIKILHRLRDEKKFDSIEALKLQLQQDEKDSLHFIAEQHD</sequence>
<evidence type="ECO:0000256" key="12">
    <source>
        <dbReference type="ARBA" id="ARBA00023268"/>
    </source>
</evidence>
<keyword evidence="12" id="KW-0511">Multifunctional enzyme</keyword>
<comment type="pathway">
    <text evidence="2 15">Cofactor biosynthesis; FAD biosynthesis; FAD from FMN: step 1/1.</text>
</comment>
<evidence type="ECO:0000256" key="4">
    <source>
        <dbReference type="ARBA" id="ARBA00022630"/>
    </source>
</evidence>
<dbReference type="GO" id="GO:0009231">
    <property type="term" value="P:riboflavin biosynthetic process"/>
    <property type="evidence" value="ECO:0007669"/>
    <property type="project" value="InterPro"/>
</dbReference>
<dbReference type="GO" id="GO:0006747">
    <property type="term" value="P:FAD biosynthetic process"/>
    <property type="evidence" value="ECO:0007669"/>
    <property type="project" value="UniProtKB-UniRule"/>
</dbReference>
<dbReference type="NCBIfam" id="NF004162">
    <property type="entry name" value="PRK05627.1-5"/>
    <property type="match status" value="1"/>
</dbReference>
<evidence type="ECO:0000256" key="8">
    <source>
        <dbReference type="ARBA" id="ARBA00022741"/>
    </source>
</evidence>
<dbReference type="UniPathway" id="UPA00276">
    <property type="reaction ID" value="UER00406"/>
</dbReference>
<evidence type="ECO:0000256" key="6">
    <source>
        <dbReference type="ARBA" id="ARBA00022679"/>
    </source>
</evidence>
<dbReference type="Pfam" id="PF06574">
    <property type="entry name" value="FAD_syn"/>
    <property type="match status" value="1"/>
</dbReference>
<keyword evidence="5 15" id="KW-0288">FMN</keyword>
<dbReference type="EC" id="2.7.1.26" evidence="15"/>
<dbReference type="NCBIfam" id="NF004160">
    <property type="entry name" value="PRK05627.1-3"/>
    <property type="match status" value="1"/>
</dbReference>
<keyword evidence="10 15" id="KW-0274">FAD</keyword>
<comment type="function">
    <text evidence="1">Catalyzes the phosphorylation of riboflavin to FMN followed by the adenylation of FMN to FAD.</text>
</comment>
<proteinExistence type="inferred from homology"/>
<evidence type="ECO:0000256" key="14">
    <source>
        <dbReference type="ARBA" id="ARBA00049494"/>
    </source>
</evidence>
<dbReference type="InterPro" id="IPR015865">
    <property type="entry name" value="Riboflavin_kinase_bac/euk"/>
</dbReference>
<evidence type="ECO:0000256" key="7">
    <source>
        <dbReference type="ARBA" id="ARBA00022695"/>
    </source>
</evidence>
<dbReference type="Gene3D" id="2.40.30.30">
    <property type="entry name" value="Riboflavin kinase-like"/>
    <property type="match status" value="1"/>
</dbReference>
<evidence type="ECO:0000313" key="17">
    <source>
        <dbReference type="EMBL" id="QDO93342.1"/>
    </source>
</evidence>
<evidence type="ECO:0000313" key="18">
    <source>
        <dbReference type="Proteomes" id="UP000319209"/>
    </source>
</evidence>
<keyword evidence="4 15" id="KW-0285">Flavoprotein</keyword>
<evidence type="ECO:0000256" key="15">
    <source>
        <dbReference type="PIRNR" id="PIRNR004491"/>
    </source>
</evidence>
<keyword evidence="11 15" id="KW-0067">ATP-binding</keyword>
<evidence type="ECO:0000256" key="10">
    <source>
        <dbReference type="ARBA" id="ARBA00022827"/>
    </source>
</evidence>
<dbReference type="Gene3D" id="3.40.50.620">
    <property type="entry name" value="HUPs"/>
    <property type="match status" value="1"/>
</dbReference>
<comment type="catalytic activity">
    <reaction evidence="13 15">
        <text>riboflavin + ATP = FMN + ADP + H(+)</text>
        <dbReference type="Rhea" id="RHEA:14357"/>
        <dbReference type="ChEBI" id="CHEBI:15378"/>
        <dbReference type="ChEBI" id="CHEBI:30616"/>
        <dbReference type="ChEBI" id="CHEBI:57986"/>
        <dbReference type="ChEBI" id="CHEBI:58210"/>
        <dbReference type="ChEBI" id="CHEBI:456216"/>
        <dbReference type="EC" id="2.7.1.26"/>
    </reaction>
</comment>
<dbReference type="Proteomes" id="UP000319209">
    <property type="component" value="Chromosome"/>
</dbReference>
<evidence type="ECO:0000256" key="3">
    <source>
        <dbReference type="ARBA" id="ARBA00005201"/>
    </source>
</evidence>
<evidence type="ECO:0000259" key="16">
    <source>
        <dbReference type="SMART" id="SM00904"/>
    </source>
</evidence>
<dbReference type="PANTHER" id="PTHR22749">
    <property type="entry name" value="RIBOFLAVIN KINASE/FMN ADENYLYLTRANSFERASE"/>
    <property type="match status" value="1"/>
</dbReference>
<comment type="catalytic activity">
    <reaction evidence="14 15">
        <text>FMN + ATP + H(+) = FAD + diphosphate</text>
        <dbReference type="Rhea" id="RHEA:17237"/>
        <dbReference type="ChEBI" id="CHEBI:15378"/>
        <dbReference type="ChEBI" id="CHEBI:30616"/>
        <dbReference type="ChEBI" id="CHEBI:33019"/>
        <dbReference type="ChEBI" id="CHEBI:57692"/>
        <dbReference type="ChEBI" id="CHEBI:58210"/>
        <dbReference type="EC" id="2.7.7.2"/>
    </reaction>
</comment>